<feature type="binding site" evidence="8">
    <location>
        <position position="341"/>
    </location>
    <ligand>
        <name>Zn(2+)</name>
        <dbReference type="ChEBI" id="CHEBI:29105"/>
        <label>2</label>
    </ligand>
</feature>
<name>A0A853CIH4_9ACTN</name>
<feature type="binding site" evidence="8">
    <location>
        <position position="150"/>
    </location>
    <ligand>
        <name>Mg(2+)</name>
        <dbReference type="ChEBI" id="CHEBI:18420"/>
    </ligand>
</feature>
<dbReference type="PRINTS" id="PR00113">
    <property type="entry name" value="ALKPHPHTASE"/>
</dbReference>
<dbReference type="InterPro" id="IPR001952">
    <property type="entry name" value="Alkaline_phosphatase"/>
</dbReference>
<gene>
    <name evidence="11" type="ORF">GGQ55_002071</name>
</gene>
<protein>
    <submittedName>
        <fullName evidence="11">Alkaline phosphatase</fullName>
        <ecNumber evidence="11">3.1.3.1</ecNumber>
    </submittedName>
</protein>
<dbReference type="RefSeq" id="WP_179716430.1">
    <property type="nucleotide sequence ID" value="NZ_JACBZT010000001.1"/>
</dbReference>
<dbReference type="InterPro" id="IPR018299">
    <property type="entry name" value="Alkaline_phosphatase_AS"/>
</dbReference>
<reference evidence="11 12" key="1">
    <citation type="submission" date="2020-07" db="EMBL/GenBank/DDBJ databases">
        <title>Sequencing the genomes of 1000 actinobacteria strains.</title>
        <authorList>
            <person name="Klenk H.-P."/>
        </authorList>
    </citation>
    <scope>NUCLEOTIDE SEQUENCE [LARGE SCALE GENOMIC DNA]</scope>
    <source>
        <strain evidence="11 12">DSM 104001</strain>
    </source>
</reference>
<feature type="binding site" evidence="8">
    <location>
        <position position="340"/>
    </location>
    <ligand>
        <name>Zn(2+)</name>
        <dbReference type="ChEBI" id="CHEBI:29105"/>
        <label>2</label>
    </ligand>
</feature>
<evidence type="ECO:0000256" key="2">
    <source>
        <dbReference type="ARBA" id="ARBA00022553"/>
    </source>
</evidence>
<comment type="cofactor">
    <cofactor evidence="8">
        <name>Mg(2+)</name>
        <dbReference type="ChEBI" id="CHEBI:18420"/>
    </cofactor>
    <text evidence="8">Binds 1 Mg(2+) ion.</text>
</comment>
<dbReference type="SUPFAM" id="SSF53649">
    <property type="entry name" value="Alkaline phosphatase-like"/>
    <property type="match status" value="1"/>
</dbReference>
<keyword evidence="2" id="KW-0597">Phosphoprotein</keyword>
<evidence type="ECO:0000256" key="7">
    <source>
        <dbReference type="PIRSR" id="PIRSR601952-1"/>
    </source>
</evidence>
<feature type="binding site" evidence="8">
    <location>
        <position position="51"/>
    </location>
    <ligand>
        <name>Mg(2+)</name>
        <dbReference type="ChEBI" id="CHEBI:18420"/>
    </ligand>
</feature>
<dbReference type="EC" id="3.1.3.1" evidence="11"/>
<organism evidence="11 12">
    <name type="scientific">Petropleomorpha daqingensis</name>
    <dbReference type="NCBI Taxonomy" id="2026353"/>
    <lineage>
        <taxon>Bacteria</taxon>
        <taxon>Bacillati</taxon>
        <taxon>Actinomycetota</taxon>
        <taxon>Actinomycetes</taxon>
        <taxon>Geodermatophilales</taxon>
        <taxon>Geodermatophilaceae</taxon>
        <taxon>Petropleomorpha</taxon>
    </lineage>
</organism>
<dbReference type="GO" id="GO:0046872">
    <property type="term" value="F:metal ion binding"/>
    <property type="evidence" value="ECO:0007669"/>
    <property type="project" value="UniProtKB-KW"/>
</dbReference>
<dbReference type="PANTHER" id="PTHR11596:SF5">
    <property type="entry name" value="ALKALINE PHOSPHATASE"/>
    <property type="match status" value="1"/>
</dbReference>
<dbReference type="EMBL" id="JACBZT010000001">
    <property type="protein sequence ID" value="NYJ05793.1"/>
    <property type="molecule type" value="Genomic_DNA"/>
</dbReference>
<keyword evidence="4 11" id="KW-0378">Hydrolase</keyword>
<feature type="binding site" evidence="8">
    <location>
        <position position="51"/>
    </location>
    <ligand>
        <name>Zn(2+)</name>
        <dbReference type="ChEBI" id="CHEBI:29105"/>
        <label>2</label>
    </ligand>
</feature>
<evidence type="ECO:0000256" key="8">
    <source>
        <dbReference type="PIRSR" id="PIRSR601952-2"/>
    </source>
</evidence>
<comment type="cofactor">
    <cofactor evidence="8">
        <name>Zn(2+)</name>
        <dbReference type="ChEBI" id="CHEBI:29105"/>
    </cofactor>
    <text evidence="8">Binds 2 Zn(2+) ions.</text>
</comment>
<dbReference type="SMART" id="SM00098">
    <property type="entry name" value="alkPPc"/>
    <property type="match status" value="1"/>
</dbReference>
<evidence type="ECO:0000256" key="6">
    <source>
        <dbReference type="ARBA" id="ARBA00022842"/>
    </source>
</evidence>
<evidence type="ECO:0000313" key="12">
    <source>
        <dbReference type="Proteomes" id="UP000541969"/>
    </source>
</evidence>
<keyword evidence="12" id="KW-1185">Reference proteome</keyword>
<dbReference type="AlphaFoldDB" id="A0A853CIH4"/>
<feature type="binding site" evidence="8">
    <location>
        <position position="148"/>
    </location>
    <ligand>
        <name>Mg(2+)</name>
        <dbReference type="ChEBI" id="CHEBI:18420"/>
    </ligand>
</feature>
<evidence type="ECO:0000256" key="1">
    <source>
        <dbReference type="ARBA" id="ARBA00005984"/>
    </source>
</evidence>
<evidence type="ECO:0000256" key="10">
    <source>
        <dbReference type="SAM" id="MobiDB-lite"/>
    </source>
</evidence>
<evidence type="ECO:0000313" key="11">
    <source>
        <dbReference type="EMBL" id="NYJ05793.1"/>
    </source>
</evidence>
<dbReference type="Pfam" id="PF00245">
    <property type="entry name" value="Alk_phosphatase"/>
    <property type="match status" value="1"/>
</dbReference>
<proteinExistence type="inferred from homology"/>
<dbReference type="PANTHER" id="PTHR11596">
    <property type="entry name" value="ALKALINE PHOSPHATASE"/>
    <property type="match status" value="1"/>
</dbReference>
<feature type="region of interest" description="Disordered" evidence="10">
    <location>
        <begin position="351"/>
        <end position="370"/>
    </location>
</feature>
<feature type="active site" description="Phosphoserine intermediate" evidence="7">
    <location>
        <position position="97"/>
    </location>
</feature>
<evidence type="ECO:0000256" key="3">
    <source>
        <dbReference type="ARBA" id="ARBA00022723"/>
    </source>
</evidence>
<sequence length="426" mass="45024">MISSAFRRRAVPLGVAVALVGGTVALLPSAAEAHNGGGNHGAQSVIFINGDGMSAAHREALRLLAAGFDGDTAMDSLPVSGLEETDPRDPNAAITDSAAAATAWATGTKTFNGAISVDVNKKPLTTLGVEAKKAGKATGLVTTAQVTDASPAAFFSNVADRGQQSEIARQYIEVSKPDVILGGGEDRWYPTGTPGAYPDAPAEDPTEHSQSDKGNLVQEAQQRGYQYVSTAQQLNSVNPTRPVLGLFANEEMFQQKPEGQGDLYNPVVPLSTMTSKALQVLDKDKDGFFLFVEEEGVDEFAHQNNATRMLQAMQELDKAVQVARDYVARHPNTLLVVTGDHDCGGPTVEEATDTADESGDGTHISGEDGPFAIKGTNKQFVIDWTTTGHTGVPTVVTAQGPNSDQLEGYYPNTHIHDVLRTTLLGH</sequence>
<dbReference type="GO" id="GO:0004035">
    <property type="term" value="F:alkaline phosphatase activity"/>
    <property type="evidence" value="ECO:0007669"/>
    <property type="project" value="UniProtKB-EC"/>
</dbReference>
<feature type="region of interest" description="Disordered" evidence="10">
    <location>
        <begin position="183"/>
        <end position="214"/>
    </location>
</feature>
<feature type="binding site" evidence="8">
    <location>
        <position position="302"/>
    </location>
    <ligand>
        <name>Zn(2+)</name>
        <dbReference type="ChEBI" id="CHEBI:29105"/>
        <label>2</label>
    </ligand>
</feature>
<keyword evidence="3 8" id="KW-0479">Metal-binding</keyword>
<evidence type="ECO:0000256" key="5">
    <source>
        <dbReference type="ARBA" id="ARBA00022833"/>
    </source>
</evidence>
<comment type="similarity">
    <text evidence="1 9">Belongs to the alkaline phosphatase family.</text>
</comment>
<dbReference type="InterPro" id="IPR017850">
    <property type="entry name" value="Alkaline_phosphatase_core_sf"/>
</dbReference>
<keyword evidence="5 8" id="KW-0862">Zinc</keyword>
<evidence type="ECO:0000256" key="9">
    <source>
        <dbReference type="RuleBase" id="RU003946"/>
    </source>
</evidence>
<accession>A0A853CIH4</accession>
<comment type="caution">
    <text evidence="11">The sequence shown here is derived from an EMBL/GenBank/DDBJ whole genome shotgun (WGS) entry which is preliminary data.</text>
</comment>
<feature type="binding site" evidence="8">
    <location>
        <position position="293"/>
    </location>
    <ligand>
        <name>Mg(2+)</name>
        <dbReference type="ChEBI" id="CHEBI:18420"/>
    </ligand>
</feature>
<evidence type="ECO:0000256" key="4">
    <source>
        <dbReference type="ARBA" id="ARBA00022801"/>
    </source>
</evidence>
<feature type="binding site" evidence="8">
    <location>
        <position position="389"/>
    </location>
    <ligand>
        <name>Zn(2+)</name>
        <dbReference type="ChEBI" id="CHEBI:29105"/>
        <label>2</label>
    </ligand>
</feature>
<keyword evidence="6 8" id="KW-0460">Magnesium</keyword>
<dbReference type="Gene3D" id="3.40.720.10">
    <property type="entry name" value="Alkaline Phosphatase, subunit A"/>
    <property type="match status" value="1"/>
</dbReference>
<dbReference type="PROSITE" id="PS00123">
    <property type="entry name" value="ALKALINE_PHOSPHATASE"/>
    <property type="match status" value="1"/>
</dbReference>
<dbReference type="Proteomes" id="UP000541969">
    <property type="component" value="Unassembled WGS sequence"/>
</dbReference>
<feature type="binding site" evidence="8">
    <location>
        <position position="298"/>
    </location>
    <ligand>
        <name>Zn(2+)</name>
        <dbReference type="ChEBI" id="CHEBI:29105"/>
        <label>2</label>
    </ligand>
</feature>
<dbReference type="CDD" id="cd16012">
    <property type="entry name" value="ALP"/>
    <property type="match status" value="1"/>
</dbReference>